<evidence type="ECO:0000256" key="1">
    <source>
        <dbReference type="SAM" id="SignalP"/>
    </source>
</evidence>
<dbReference type="SUPFAM" id="SSF81901">
    <property type="entry name" value="HCP-like"/>
    <property type="match status" value="1"/>
</dbReference>
<reference evidence="2 3" key="1">
    <citation type="journal article" date="2011" name="Front. Microbiol.">
        <title>Genomic signatures of strain selection and enhancement in Bacillus atrophaeus var. globigii, a historical biowarfare simulant.</title>
        <authorList>
            <person name="Gibbons H.S."/>
            <person name="Broomall S.M."/>
            <person name="McNew L.A."/>
            <person name="Daligault H."/>
            <person name="Chapman C."/>
            <person name="Bruce D."/>
            <person name="Karavis M."/>
            <person name="Krepps M."/>
            <person name="McGregor P.A."/>
            <person name="Hong C."/>
            <person name="Park K.H."/>
            <person name="Akmal A."/>
            <person name="Feldman A."/>
            <person name="Lin J.S."/>
            <person name="Chang W.E."/>
            <person name="Higgs B.W."/>
            <person name="Demirev P."/>
            <person name="Lindquist J."/>
            <person name="Liem A."/>
            <person name="Fochler E."/>
            <person name="Read T.D."/>
            <person name="Tapia R."/>
            <person name="Johnson S."/>
            <person name="Bishop-Lilly K.A."/>
            <person name="Detter C."/>
            <person name="Han C."/>
            <person name="Sozhamannan S."/>
            <person name="Rosenzweig C.N."/>
            <person name="Skowronski E.W."/>
        </authorList>
    </citation>
    <scope>NUCLEOTIDE SEQUENCE [LARGE SCALE GENOMIC DNA]</scope>
    <source>
        <strain evidence="2 3">MLST1</strain>
    </source>
</reference>
<dbReference type="InterPro" id="IPR011990">
    <property type="entry name" value="TPR-like_helical_dom_sf"/>
</dbReference>
<keyword evidence="3" id="KW-1185">Reference proteome</keyword>
<protein>
    <recommendedName>
        <fullName evidence="4">Peptidase M43 pregnancy-associated plasma-A domain-containing protein</fullName>
    </recommendedName>
</protein>
<dbReference type="OrthoDB" id="6313889at2"/>
<proteinExistence type="predicted"/>
<evidence type="ECO:0000313" key="3">
    <source>
        <dbReference type="Proteomes" id="UP000288293"/>
    </source>
</evidence>
<dbReference type="AlphaFoldDB" id="A0A432W5D0"/>
<dbReference type="Gene3D" id="1.25.40.10">
    <property type="entry name" value="Tetratricopeptide repeat domain"/>
    <property type="match status" value="1"/>
</dbReference>
<sequence length="417" mass="47546">MKKIIRPLALALLTPVIFILHSSQTTSSDYWKSLFENSPRSYAYTASYYGVGSASHYLGERYWRRDSRAQALSYYQRAVAQGDAGAAYALSQHIPAQNEQWLRAAAELGNHEASIVVASVLAEESPEKAYALIKELHPEPRQQDMQARLLLHHPELSIEYSWRDVAPRTAEWSRLRKGADLLRHSDELSCSVPVVIYATVPEANEVAFEWVARLEQHELAVMDFCFTLGSAGKIECDPTNGRADCSLAGEYQSEKYQWFITRSGIANARSNQLFMPVDASFSVLVHEMGHWFGLADEYPMSPDLAELFCSGRYRFNAKNIVVTERERISANEFARLEEELPWREHLQQSIGQAEGEYYRLGSTDGSKIGLFRAETCDKTEYQAWKPLQKRTFMQHHELDYIPGLYIELMQQSQNKAP</sequence>
<dbReference type="RefSeq" id="WP_126801968.1">
    <property type="nucleotide sequence ID" value="NZ_PIPL01000001.1"/>
</dbReference>
<gene>
    <name evidence="2" type="ORF">CWE09_00590</name>
</gene>
<dbReference type="SUPFAM" id="SSF55486">
    <property type="entry name" value="Metalloproteases ('zincins'), catalytic domain"/>
    <property type="match status" value="1"/>
</dbReference>
<name>A0A432W5D0_9GAMM</name>
<evidence type="ECO:0008006" key="4">
    <source>
        <dbReference type="Google" id="ProtNLM"/>
    </source>
</evidence>
<evidence type="ECO:0000313" key="2">
    <source>
        <dbReference type="EMBL" id="RUO25270.1"/>
    </source>
</evidence>
<dbReference type="EMBL" id="PIPL01000001">
    <property type="protein sequence ID" value="RUO25270.1"/>
    <property type="molecule type" value="Genomic_DNA"/>
</dbReference>
<feature type="chain" id="PRO_5019472824" description="Peptidase M43 pregnancy-associated plasma-A domain-containing protein" evidence="1">
    <location>
        <begin position="28"/>
        <end position="417"/>
    </location>
</feature>
<dbReference type="Proteomes" id="UP000288293">
    <property type="component" value="Unassembled WGS sequence"/>
</dbReference>
<keyword evidence="1" id="KW-0732">Signal</keyword>
<accession>A0A432W5D0</accession>
<feature type="signal peptide" evidence="1">
    <location>
        <begin position="1"/>
        <end position="27"/>
    </location>
</feature>
<comment type="caution">
    <text evidence="2">The sequence shown here is derived from an EMBL/GenBank/DDBJ whole genome shotgun (WGS) entry which is preliminary data.</text>
</comment>
<organism evidence="2 3">
    <name type="scientific">Aliidiomarina minuta</name>
    <dbReference type="NCBI Taxonomy" id="880057"/>
    <lineage>
        <taxon>Bacteria</taxon>
        <taxon>Pseudomonadati</taxon>
        <taxon>Pseudomonadota</taxon>
        <taxon>Gammaproteobacteria</taxon>
        <taxon>Alteromonadales</taxon>
        <taxon>Idiomarinaceae</taxon>
        <taxon>Aliidiomarina</taxon>
    </lineage>
</organism>